<keyword evidence="6" id="KW-0472">Membrane</keyword>
<dbReference type="Gene3D" id="1.10.340.70">
    <property type="match status" value="1"/>
</dbReference>
<evidence type="ECO:0000256" key="4">
    <source>
        <dbReference type="ARBA" id="ARBA00022759"/>
    </source>
</evidence>
<gene>
    <name evidence="9" type="primary">LOC139033277</name>
</gene>
<keyword evidence="6" id="KW-1133">Transmembrane helix</keyword>
<dbReference type="InterPro" id="IPR018154">
    <property type="entry name" value="TLV/ENV_coat_polyprotein"/>
</dbReference>
<accession>A0ABM4HRT0</accession>
<dbReference type="GeneID" id="139033277"/>
<evidence type="ECO:0000313" key="8">
    <source>
        <dbReference type="Proteomes" id="UP001652640"/>
    </source>
</evidence>
<keyword evidence="6" id="KW-0812">Transmembrane</keyword>
<dbReference type="Gene3D" id="2.30.30.850">
    <property type="match status" value="1"/>
</dbReference>
<dbReference type="PANTHER" id="PTHR10424">
    <property type="entry name" value="VIRAL ENVELOPE PROTEIN"/>
    <property type="match status" value="1"/>
</dbReference>
<keyword evidence="5" id="KW-0378">Hydrolase</keyword>
<proteinExistence type="predicted"/>
<evidence type="ECO:0000256" key="1">
    <source>
        <dbReference type="ARBA" id="ARBA00022679"/>
    </source>
</evidence>
<keyword evidence="4" id="KW-0255">Endonuclease</keyword>
<dbReference type="Gene3D" id="1.10.287.210">
    <property type="match status" value="1"/>
</dbReference>
<dbReference type="Pfam" id="PF00429">
    <property type="entry name" value="TLV_coat"/>
    <property type="match status" value="1"/>
</dbReference>
<keyword evidence="1" id="KW-0808">Transferase</keyword>
<dbReference type="SUPFAM" id="SSF58069">
    <property type="entry name" value="Virus ectodomain"/>
    <property type="match status" value="1"/>
</dbReference>
<dbReference type="InterPro" id="IPR040643">
    <property type="entry name" value="MLVIN_C"/>
</dbReference>
<reference evidence="9" key="1">
    <citation type="submission" date="2025-08" db="UniProtKB">
        <authorList>
            <consortium name="RefSeq"/>
        </authorList>
    </citation>
    <scope>IDENTIFICATION</scope>
    <source>
        <tissue evidence="9">Tongue muscle</tissue>
    </source>
</reference>
<feature type="domain" description="Integrase catalytic" evidence="7">
    <location>
        <begin position="71"/>
        <end position="153"/>
    </location>
</feature>
<name>A0ABM4HRT0_ODOVR</name>
<dbReference type="Pfam" id="PF00665">
    <property type="entry name" value="rve"/>
    <property type="match status" value="1"/>
</dbReference>
<dbReference type="Gene3D" id="3.30.420.10">
    <property type="entry name" value="Ribonuclease H-like superfamily/Ribonuclease H"/>
    <property type="match status" value="1"/>
</dbReference>
<organism evidence="8 9">
    <name type="scientific">Odocoileus virginianus</name>
    <name type="common">White-tailed deer</name>
    <dbReference type="NCBI Taxonomy" id="9874"/>
    <lineage>
        <taxon>Eukaryota</taxon>
        <taxon>Metazoa</taxon>
        <taxon>Chordata</taxon>
        <taxon>Craniata</taxon>
        <taxon>Vertebrata</taxon>
        <taxon>Euteleostomi</taxon>
        <taxon>Mammalia</taxon>
        <taxon>Eutheria</taxon>
        <taxon>Laurasiatheria</taxon>
        <taxon>Artiodactyla</taxon>
        <taxon>Ruminantia</taxon>
        <taxon>Pecora</taxon>
        <taxon>Cervidae</taxon>
        <taxon>Odocoileinae</taxon>
        <taxon>Odocoileus</taxon>
    </lineage>
</organism>
<dbReference type="PROSITE" id="PS50994">
    <property type="entry name" value="INTEGRASE"/>
    <property type="match status" value="1"/>
</dbReference>
<dbReference type="InterPro" id="IPR036397">
    <property type="entry name" value="RNaseH_sf"/>
</dbReference>
<dbReference type="RefSeq" id="XP_070318284.1">
    <property type="nucleotide sequence ID" value="XM_070462183.1"/>
</dbReference>
<dbReference type="InterPro" id="IPR001584">
    <property type="entry name" value="Integrase_cat-core"/>
</dbReference>
<dbReference type="SUPFAM" id="SSF53098">
    <property type="entry name" value="Ribonuclease H-like"/>
    <property type="match status" value="1"/>
</dbReference>
<evidence type="ECO:0000256" key="3">
    <source>
        <dbReference type="ARBA" id="ARBA00022722"/>
    </source>
</evidence>
<evidence type="ECO:0000256" key="6">
    <source>
        <dbReference type="SAM" id="Phobius"/>
    </source>
</evidence>
<sequence length="511" mass="57959">MAVRLAKAEGAIKTEKGWWELPSGKLLVPEELAHTLVSQTHQATHLGHAACSQVNAASRVFRQKPPGIQLKGTLPLEHLGVDFTEMKPHRHYHYLLVMVCMFSGWVEAFPTWTERASEVAWCLLREIVPRFGFPTSIGSDNGPAFVADLVQQIHEFTLGDQVWVKDWKHDLLAPRWKGPYTVILTTPTAVKVAGIAPWIHHTRVKRTYHADPENAECTAQRDPADPRETKTILKKKEKKIPDEPLQDETAQSTPAAWPHQRDFEFNFHFNSGQCFHLMGTFLRRLPQHLQLLGMWGYASVSDGWTSLPNLQQAPVNLPYLHARWTRSVFQWYEYIAALFVPSIGTTDIMIKVEALTNFTKQALLDRTKAIQALNEEQIQMRKAVIHNRMALDILTAAQGGTCAIIKVECCVYIPDLSGNVSTALDDMKNQVKAMSNENIPFWTSVLSWVKGDWWKTIFTTVIVALIVLLCGPCFLQCLVNFVTQRLIAFSHVGGRRTKVQYISMNDARYRN</sequence>
<dbReference type="InterPro" id="IPR012337">
    <property type="entry name" value="RNaseH-like_sf"/>
</dbReference>
<evidence type="ECO:0000256" key="2">
    <source>
        <dbReference type="ARBA" id="ARBA00022695"/>
    </source>
</evidence>
<keyword evidence="3" id="KW-0540">Nuclease</keyword>
<dbReference type="Pfam" id="PF18697">
    <property type="entry name" value="MLVIN_C"/>
    <property type="match status" value="1"/>
</dbReference>
<keyword evidence="2" id="KW-0548">Nucleotidyltransferase</keyword>
<evidence type="ECO:0000313" key="9">
    <source>
        <dbReference type="RefSeq" id="XP_070318284.1"/>
    </source>
</evidence>
<evidence type="ECO:0000259" key="7">
    <source>
        <dbReference type="PROSITE" id="PS50994"/>
    </source>
</evidence>
<dbReference type="PANTHER" id="PTHR10424:SF8">
    <property type="entry name" value="ENDOGENOUS RETROVIRUS GROUP PABLB MEMBER 1 ENV POLYPROTEIN"/>
    <property type="match status" value="1"/>
</dbReference>
<feature type="transmembrane region" description="Helical" evidence="6">
    <location>
        <begin position="453"/>
        <end position="475"/>
    </location>
</feature>
<keyword evidence="8" id="KW-1185">Reference proteome</keyword>
<protein>
    <submittedName>
        <fullName evidence="9">LOW QUALITY PROTEIN: syncytin-A-like</fullName>
    </submittedName>
</protein>
<evidence type="ECO:0000256" key="5">
    <source>
        <dbReference type="ARBA" id="ARBA00022801"/>
    </source>
</evidence>
<dbReference type="Proteomes" id="UP001652640">
    <property type="component" value="Unplaced"/>
</dbReference>